<evidence type="ECO:0000313" key="2">
    <source>
        <dbReference type="Proteomes" id="UP001597347"/>
    </source>
</evidence>
<dbReference type="Proteomes" id="UP001597347">
    <property type="component" value="Unassembled WGS sequence"/>
</dbReference>
<protein>
    <submittedName>
        <fullName evidence="1">LGFP repeat-containing protein</fullName>
    </submittedName>
</protein>
<accession>A0ABW4LDH4</accession>
<name>A0ABW4LDH4_9MICO</name>
<reference evidence="2" key="1">
    <citation type="journal article" date="2019" name="Int. J. Syst. Evol. Microbiol.">
        <title>The Global Catalogue of Microorganisms (GCM) 10K type strain sequencing project: providing services to taxonomists for standard genome sequencing and annotation.</title>
        <authorList>
            <consortium name="The Broad Institute Genomics Platform"/>
            <consortium name="The Broad Institute Genome Sequencing Center for Infectious Disease"/>
            <person name="Wu L."/>
            <person name="Ma J."/>
        </authorList>
    </citation>
    <scope>NUCLEOTIDE SEQUENCE [LARGE SCALE GENOMIC DNA]</scope>
    <source>
        <strain evidence="2">CGMCC 1.12471</strain>
    </source>
</reference>
<comment type="caution">
    <text evidence="1">The sequence shown here is derived from an EMBL/GenBank/DDBJ whole genome shotgun (WGS) entry which is preliminary data.</text>
</comment>
<evidence type="ECO:0000313" key="1">
    <source>
        <dbReference type="EMBL" id="MFD1720868.1"/>
    </source>
</evidence>
<sequence>MTAPARRSLVKRFTGAGLAMLIIGSGLTAIVAAEQPASAATATEMLRGFDPADIISDGVMFNPSTMSAAAIQTFLNGKVATCRSGYTCLKDYRQDTTDKAADPMCKAYTGRKAETAAQIISRVGAACGVNPQVLLVTLQKEQSLVTDTWPGARQYRSATGYGCPDTAPCDSDYYGFFNQVYKAAWAFKRYTSPPGTEGAGWTKFNWFPVGKATGVLFHPNAACGARSITIKNKATAVLYYFTPYQPNAAALAAGFGIGDSCSAYGNRNFFLYFTSWFGSTHYAVSSGIAAYWRSTGGTTGSLGEPLANAKKSSAAGGGITQRFTRGTVYSSAAGTATLRGASLAEYTSQGGPAGALGWPTADAVTRKDHGGGKVQAFQHGAVFAGAAGAFAVTGGVYDRYDAESFQAGDLGWPTADAVTSQAGGGGVWQAFQGGRIAVTPKGSNVVTGTILAKWLQRGAEAGSLGWPTADAGSVTANGRTGIVQQFATGRTIVLGRKVYTVTGDLYRNWRSHGSQAGSLGWPRGAAVKSAKNGGGWSQVFEKGAVLYSDAARAHYLNGKEYALYVKRGGTDGSLGWPGARVRSSAGTGGYITPFTNGAIYRSKRGTVAVVGFIGVKYRAKGGPSSVLGWPTGAAKREKGVMTQRFEGGRISWTAAGGARASRR</sequence>
<proteinExistence type="predicted"/>
<organism evidence="1 2">
    <name type="scientific">Amnibacterium endophyticum</name>
    <dbReference type="NCBI Taxonomy" id="2109337"/>
    <lineage>
        <taxon>Bacteria</taxon>
        <taxon>Bacillati</taxon>
        <taxon>Actinomycetota</taxon>
        <taxon>Actinomycetes</taxon>
        <taxon>Micrococcales</taxon>
        <taxon>Microbacteriaceae</taxon>
        <taxon>Amnibacterium</taxon>
    </lineage>
</organism>
<gene>
    <name evidence="1" type="ORF">ACFSBI_04840</name>
</gene>
<dbReference type="InterPro" id="IPR013207">
    <property type="entry name" value="LGFP"/>
</dbReference>
<dbReference type="RefSeq" id="WP_377932591.1">
    <property type="nucleotide sequence ID" value="NZ_JBHUEA010000005.1"/>
</dbReference>
<dbReference type="Pfam" id="PF08310">
    <property type="entry name" value="LGFP"/>
    <property type="match status" value="6"/>
</dbReference>
<keyword evidence="2" id="KW-1185">Reference proteome</keyword>
<dbReference type="EMBL" id="JBHUEA010000005">
    <property type="protein sequence ID" value="MFD1720868.1"/>
    <property type="molecule type" value="Genomic_DNA"/>
</dbReference>